<dbReference type="STRING" id="43041.A0A182KDJ7"/>
<evidence type="ECO:0000313" key="4">
    <source>
        <dbReference type="Proteomes" id="UP000075881"/>
    </source>
</evidence>
<name>A0A182KDJ7_9DIPT</name>
<reference evidence="4" key="1">
    <citation type="submission" date="2013-03" db="EMBL/GenBank/DDBJ databases">
        <title>The Genome Sequence of Anopheles christyi ACHKN1017.</title>
        <authorList>
            <consortium name="The Broad Institute Genomics Platform"/>
            <person name="Neafsey D.E."/>
            <person name="Besansky N."/>
            <person name="Walker B."/>
            <person name="Young S.K."/>
            <person name="Zeng Q."/>
            <person name="Gargeya S."/>
            <person name="Fitzgerald M."/>
            <person name="Haas B."/>
            <person name="Abouelleil A."/>
            <person name="Allen A.W."/>
            <person name="Alvarado L."/>
            <person name="Arachchi H.M."/>
            <person name="Berlin A.M."/>
            <person name="Chapman S.B."/>
            <person name="Gainer-Dewar J."/>
            <person name="Goldberg J."/>
            <person name="Griggs A."/>
            <person name="Gujja S."/>
            <person name="Hansen M."/>
            <person name="Howarth C."/>
            <person name="Imamovic A."/>
            <person name="Ireland A."/>
            <person name="Larimer J."/>
            <person name="McCowan C."/>
            <person name="Murphy C."/>
            <person name="Pearson M."/>
            <person name="Poon T.W."/>
            <person name="Priest M."/>
            <person name="Roberts A."/>
            <person name="Saif S."/>
            <person name="Shea T."/>
            <person name="Sisk P."/>
            <person name="Sykes S."/>
            <person name="Wortman J."/>
            <person name="Nusbaum C."/>
            <person name="Birren B."/>
        </authorList>
    </citation>
    <scope>NUCLEOTIDE SEQUENCE [LARGE SCALE GENOMIC DNA]</scope>
    <source>
        <strain evidence="4">ACHKN1017</strain>
    </source>
</reference>
<accession>A0A182KDJ7</accession>
<dbReference type="InterPro" id="IPR032675">
    <property type="entry name" value="LRR_dom_sf"/>
</dbReference>
<evidence type="ECO:0000313" key="3">
    <source>
        <dbReference type="EnsemblMetazoa" id="ACHR008834-PA"/>
    </source>
</evidence>
<proteinExistence type="predicted"/>
<evidence type="ECO:0000256" key="2">
    <source>
        <dbReference type="ARBA" id="ARBA00022737"/>
    </source>
</evidence>
<dbReference type="GO" id="GO:0005615">
    <property type="term" value="C:extracellular space"/>
    <property type="evidence" value="ECO:0007669"/>
    <property type="project" value="TreeGrafter"/>
</dbReference>
<dbReference type="AlphaFoldDB" id="A0A182KDJ7"/>
<organism evidence="3 4">
    <name type="scientific">Anopheles christyi</name>
    <dbReference type="NCBI Taxonomy" id="43041"/>
    <lineage>
        <taxon>Eukaryota</taxon>
        <taxon>Metazoa</taxon>
        <taxon>Ecdysozoa</taxon>
        <taxon>Arthropoda</taxon>
        <taxon>Hexapoda</taxon>
        <taxon>Insecta</taxon>
        <taxon>Pterygota</taxon>
        <taxon>Neoptera</taxon>
        <taxon>Endopterygota</taxon>
        <taxon>Diptera</taxon>
        <taxon>Nematocera</taxon>
        <taxon>Culicoidea</taxon>
        <taxon>Culicidae</taxon>
        <taxon>Anophelinae</taxon>
        <taxon>Anopheles</taxon>
    </lineage>
</organism>
<dbReference type="SUPFAM" id="SSF52058">
    <property type="entry name" value="L domain-like"/>
    <property type="match status" value="1"/>
</dbReference>
<keyword evidence="1" id="KW-0433">Leucine-rich repeat</keyword>
<dbReference type="Proteomes" id="UP000075881">
    <property type="component" value="Unassembled WGS sequence"/>
</dbReference>
<sequence>MFCNQECFIEDFELDDSAYAFKHIPSNVKTLLMLNVLIKHMDLLVLEKLPRSVDTLHIQLSYALKWISIPRTLRWVTVVNSKLRRIDIAANSLMNYLDISSSDVVKVPLTIQNARKLSYLRISSSKLSAIDFATFCDHTAMKELLLDDNKIRVIANSANRYCGIYDSLISLVLSQNKLTAVNMELFNVFVKLNVLSLQSSSITSISGHLALETLSDLWMDGNGLEQLDLCGWNVPSLSNLALAANLLTLVPECINNLTNVHTLTLSSNRIFYFTIESVAKMSSLRTLKTDLAVLVNLSRGGYISIIDNWWENWKQFYDHISTANMNIN</sequence>
<dbReference type="Gene3D" id="3.80.10.10">
    <property type="entry name" value="Ribonuclease Inhibitor"/>
    <property type="match status" value="2"/>
</dbReference>
<dbReference type="VEuPathDB" id="VectorBase:ACHR008834"/>
<keyword evidence="2" id="KW-0677">Repeat</keyword>
<evidence type="ECO:0008006" key="5">
    <source>
        <dbReference type="Google" id="ProtNLM"/>
    </source>
</evidence>
<dbReference type="InterPro" id="IPR050333">
    <property type="entry name" value="SLRP"/>
</dbReference>
<reference evidence="3" key="2">
    <citation type="submission" date="2020-05" db="UniProtKB">
        <authorList>
            <consortium name="EnsemblMetazoa"/>
        </authorList>
    </citation>
    <scope>IDENTIFICATION</scope>
    <source>
        <strain evidence="3">ACHKN1017</strain>
    </source>
</reference>
<evidence type="ECO:0000256" key="1">
    <source>
        <dbReference type="ARBA" id="ARBA00022614"/>
    </source>
</evidence>
<keyword evidence="4" id="KW-1185">Reference proteome</keyword>
<dbReference type="PANTHER" id="PTHR45712:SF22">
    <property type="entry name" value="INSULIN-LIKE GROWTH FACTOR-BINDING PROTEIN COMPLEX ACID LABILE SUBUNIT"/>
    <property type="match status" value="1"/>
</dbReference>
<dbReference type="PANTHER" id="PTHR45712">
    <property type="entry name" value="AGAP008170-PA"/>
    <property type="match status" value="1"/>
</dbReference>
<protein>
    <recommendedName>
        <fullName evidence="5">Leucine rich immune protein (Coil-less)</fullName>
    </recommendedName>
</protein>
<dbReference type="EnsemblMetazoa" id="ACHR008834-RA">
    <property type="protein sequence ID" value="ACHR008834-PA"/>
    <property type="gene ID" value="ACHR008834"/>
</dbReference>